<proteinExistence type="predicted"/>
<dbReference type="EMBL" id="AVOT02091411">
    <property type="protein sequence ID" value="MBW0573113.1"/>
    <property type="molecule type" value="Genomic_DNA"/>
</dbReference>
<organism evidence="2 3">
    <name type="scientific">Austropuccinia psidii MF-1</name>
    <dbReference type="NCBI Taxonomy" id="1389203"/>
    <lineage>
        <taxon>Eukaryota</taxon>
        <taxon>Fungi</taxon>
        <taxon>Dikarya</taxon>
        <taxon>Basidiomycota</taxon>
        <taxon>Pucciniomycotina</taxon>
        <taxon>Pucciniomycetes</taxon>
        <taxon>Pucciniales</taxon>
        <taxon>Sphaerophragmiaceae</taxon>
        <taxon>Austropuccinia</taxon>
    </lineage>
</organism>
<evidence type="ECO:0000313" key="2">
    <source>
        <dbReference type="EMBL" id="MBW0573113.1"/>
    </source>
</evidence>
<dbReference type="OrthoDB" id="5582182at2759"/>
<feature type="compositionally biased region" description="Polar residues" evidence="1">
    <location>
        <begin position="108"/>
        <end position="121"/>
    </location>
</feature>
<dbReference type="Proteomes" id="UP000765509">
    <property type="component" value="Unassembled WGS sequence"/>
</dbReference>
<feature type="non-terminal residue" evidence="2">
    <location>
        <position position="1"/>
    </location>
</feature>
<accession>A0A9Q3K177</accession>
<reference evidence="2" key="1">
    <citation type="submission" date="2021-03" db="EMBL/GenBank/DDBJ databases">
        <title>Draft genome sequence of rust myrtle Austropuccinia psidii MF-1, a brazilian biotype.</title>
        <authorList>
            <person name="Quecine M.C."/>
            <person name="Pachon D.M.R."/>
            <person name="Bonatelli M.L."/>
            <person name="Correr F.H."/>
            <person name="Franceschini L.M."/>
            <person name="Leite T.F."/>
            <person name="Margarido G.R.A."/>
            <person name="Almeida C.A."/>
            <person name="Ferrarezi J.A."/>
            <person name="Labate C.A."/>
        </authorList>
    </citation>
    <scope>NUCLEOTIDE SEQUENCE</scope>
    <source>
        <strain evidence="2">MF-1</strain>
    </source>
</reference>
<sequence>QLFTLFGYPNEVTKAEQELDSLRMKESGHVSLYIADFRSLMSRIGNWVERAYIHVYRRGLASRLLDQLASYPGNFDTLQELMDITLELDTRYHERQKEKGIHQETKPPVTSSNYSRPAQDSSSKRPHHKKNNKGKQFQVSKDKPHYALLNQYNKFIGLKRRGGSKKACAIIVVKRTHLKMLKEA</sequence>
<dbReference type="AlphaFoldDB" id="A0A9Q3K177"/>
<feature type="compositionally biased region" description="Basic and acidic residues" evidence="1">
    <location>
        <begin position="95"/>
        <end position="105"/>
    </location>
</feature>
<evidence type="ECO:0000256" key="1">
    <source>
        <dbReference type="SAM" id="MobiDB-lite"/>
    </source>
</evidence>
<name>A0A9Q3K177_9BASI</name>
<keyword evidence="3" id="KW-1185">Reference proteome</keyword>
<gene>
    <name evidence="2" type="ORF">O181_112828</name>
</gene>
<comment type="caution">
    <text evidence="2">The sequence shown here is derived from an EMBL/GenBank/DDBJ whole genome shotgun (WGS) entry which is preliminary data.</text>
</comment>
<protein>
    <recommendedName>
        <fullName evidence="4">Retrotransposon gag domain-containing protein</fullName>
    </recommendedName>
</protein>
<feature type="compositionally biased region" description="Basic residues" evidence="1">
    <location>
        <begin position="124"/>
        <end position="133"/>
    </location>
</feature>
<evidence type="ECO:0000313" key="3">
    <source>
        <dbReference type="Proteomes" id="UP000765509"/>
    </source>
</evidence>
<feature type="region of interest" description="Disordered" evidence="1">
    <location>
        <begin position="95"/>
        <end position="140"/>
    </location>
</feature>
<evidence type="ECO:0008006" key="4">
    <source>
        <dbReference type="Google" id="ProtNLM"/>
    </source>
</evidence>